<evidence type="ECO:0008006" key="3">
    <source>
        <dbReference type="Google" id="ProtNLM"/>
    </source>
</evidence>
<gene>
    <name evidence="1" type="ORF">AA15669_1863</name>
</gene>
<dbReference type="InterPro" id="IPR006597">
    <property type="entry name" value="Sel1-like"/>
</dbReference>
<dbReference type="SUPFAM" id="SSF81901">
    <property type="entry name" value="HCP-like"/>
    <property type="match status" value="1"/>
</dbReference>
<dbReference type="InterPro" id="IPR050767">
    <property type="entry name" value="Sel1_AlgK"/>
</dbReference>
<dbReference type="Gene3D" id="1.25.40.10">
    <property type="entry name" value="Tetratricopeptide repeat domain"/>
    <property type="match status" value="1"/>
</dbReference>
<accession>A0ABQ0P0Y3</accession>
<keyword evidence="2" id="KW-1185">Reference proteome</keyword>
<reference evidence="1" key="1">
    <citation type="submission" date="2013-04" db="EMBL/GenBank/DDBJ databases">
        <title>The genome sequencing project of 58 acetic acid bacteria.</title>
        <authorList>
            <person name="Okamoto-Kainuma A."/>
            <person name="Ishikawa M."/>
            <person name="Umino S."/>
            <person name="Koizumi Y."/>
            <person name="Shiwa Y."/>
            <person name="Yoshikawa H."/>
            <person name="Matsutani M."/>
            <person name="Matsushita K."/>
        </authorList>
    </citation>
    <scope>NUCLEOTIDE SEQUENCE</scope>
    <source>
        <strain evidence="1">DSM 15669</strain>
    </source>
</reference>
<protein>
    <recommendedName>
        <fullName evidence="3">Sel1 repeat family protein</fullName>
    </recommendedName>
</protein>
<dbReference type="RefSeq" id="WP_018980080.1">
    <property type="nucleotide sequence ID" value="NZ_BAQD01000124.1"/>
</dbReference>
<dbReference type="PANTHER" id="PTHR11102">
    <property type="entry name" value="SEL-1-LIKE PROTEIN"/>
    <property type="match status" value="1"/>
</dbReference>
<organism evidence="1 2">
    <name type="scientific">Saccharibacter floricola DSM 15669</name>
    <dbReference type="NCBI Taxonomy" id="1123227"/>
    <lineage>
        <taxon>Bacteria</taxon>
        <taxon>Pseudomonadati</taxon>
        <taxon>Pseudomonadota</taxon>
        <taxon>Alphaproteobacteria</taxon>
        <taxon>Acetobacterales</taxon>
        <taxon>Acetobacteraceae</taxon>
        <taxon>Saccharibacter</taxon>
    </lineage>
</organism>
<comment type="caution">
    <text evidence="1">The sequence shown here is derived from an EMBL/GenBank/DDBJ whole genome shotgun (WGS) entry which is preliminary data.</text>
</comment>
<dbReference type="InterPro" id="IPR011990">
    <property type="entry name" value="TPR-like_helical_dom_sf"/>
</dbReference>
<dbReference type="Pfam" id="PF08238">
    <property type="entry name" value="Sel1"/>
    <property type="match status" value="4"/>
</dbReference>
<evidence type="ECO:0000313" key="2">
    <source>
        <dbReference type="Proteomes" id="UP001062901"/>
    </source>
</evidence>
<sequence length="256" mass="29211">MALTRFLSFFRRSQKDNIPTPLPNSIQDIYQKAANGHVLEQVLWGKTLLNSQYVTPDHKKAYDWFTIAAQAHYGPAHNMLGRCAQFGWGCPLDLPTAVQHYRRAAELNDLWGIYNLAICTMRGLGTLKNMKEAFTLFHRAAHKGHPKSMNLLARFIEEGWETPRDPRAALDWYRRSAEGGDYRGQHNYATILLSQNRPQEALSLWQRAVHDATPDILLAMERELSRPHAPKDPELKALLDEKLTILRAQQENAASS</sequence>
<dbReference type="SMART" id="SM00671">
    <property type="entry name" value="SEL1"/>
    <property type="match status" value="4"/>
</dbReference>
<dbReference type="PANTHER" id="PTHR11102:SF160">
    <property type="entry name" value="ERAD-ASSOCIATED E3 UBIQUITIN-PROTEIN LIGASE COMPONENT HRD3"/>
    <property type="match status" value="1"/>
</dbReference>
<dbReference type="Proteomes" id="UP001062901">
    <property type="component" value="Unassembled WGS sequence"/>
</dbReference>
<evidence type="ECO:0000313" key="1">
    <source>
        <dbReference type="EMBL" id="GBQ08661.1"/>
    </source>
</evidence>
<name>A0ABQ0P0Y3_9PROT</name>
<dbReference type="EMBL" id="BAQD01000124">
    <property type="protein sequence ID" value="GBQ08661.1"/>
    <property type="molecule type" value="Genomic_DNA"/>
</dbReference>
<proteinExistence type="predicted"/>